<protein>
    <submittedName>
        <fullName evidence="1">Uncharacterized protein</fullName>
    </submittedName>
</protein>
<comment type="caution">
    <text evidence="1">The sequence shown here is derived from an EMBL/GenBank/DDBJ whole genome shotgun (WGS) entry which is preliminary data.</text>
</comment>
<name>A0A392T1G4_9FABA</name>
<proteinExistence type="predicted"/>
<sequence length="40" mass="3716">TSGAGGMLAGFAAAVPPKTPSRAVSVAAGSAADYSVLLPV</sequence>
<dbReference type="Proteomes" id="UP000265520">
    <property type="component" value="Unassembled WGS sequence"/>
</dbReference>
<dbReference type="EMBL" id="LXQA010488631">
    <property type="protein sequence ID" value="MCI54981.1"/>
    <property type="molecule type" value="Genomic_DNA"/>
</dbReference>
<accession>A0A392T1G4</accession>
<feature type="non-terminal residue" evidence="1">
    <location>
        <position position="1"/>
    </location>
</feature>
<evidence type="ECO:0000313" key="1">
    <source>
        <dbReference type="EMBL" id="MCI54981.1"/>
    </source>
</evidence>
<organism evidence="1 2">
    <name type="scientific">Trifolium medium</name>
    <dbReference type="NCBI Taxonomy" id="97028"/>
    <lineage>
        <taxon>Eukaryota</taxon>
        <taxon>Viridiplantae</taxon>
        <taxon>Streptophyta</taxon>
        <taxon>Embryophyta</taxon>
        <taxon>Tracheophyta</taxon>
        <taxon>Spermatophyta</taxon>
        <taxon>Magnoliopsida</taxon>
        <taxon>eudicotyledons</taxon>
        <taxon>Gunneridae</taxon>
        <taxon>Pentapetalae</taxon>
        <taxon>rosids</taxon>
        <taxon>fabids</taxon>
        <taxon>Fabales</taxon>
        <taxon>Fabaceae</taxon>
        <taxon>Papilionoideae</taxon>
        <taxon>50 kb inversion clade</taxon>
        <taxon>NPAAA clade</taxon>
        <taxon>Hologalegina</taxon>
        <taxon>IRL clade</taxon>
        <taxon>Trifolieae</taxon>
        <taxon>Trifolium</taxon>
    </lineage>
</organism>
<reference evidence="1 2" key="1">
    <citation type="journal article" date="2018" name="Front. Plant Sci.">
        <title>Red Clover (Trifolium pratense) and Zigzag Clover (T. medium) - A Picture of Genomic Similarities and Differences.</title>
        <authorList>
            <person name="Dluhosova J."/>
            <person name="Istvanek J."/>
            <person name="Nedelnik J."/>
            <person name="Repkova J."/>
        </authorList>
    </citation>
    <scope>NUCLEOTIDE SEQUENCE [LARGE SCALE GENOMIC DNA]</scope>
    <source>
        <strain evidence="2">cv. 10/8</strain>
        <tissue evidence="1">Leaf</tissue>
    </source>
</reference>
<evidence type="ECO:0000313" key="2">
    <source>
        <dbReference type="Proteomes" id="UP000265520"/>
    </source>
</evidence>
<keyword evidence="2" id="KW-1185">Reference proteome</keyword>
<dbReference type="AlphaFoldDB" id="A0A392T1G4"/>